<evidence type="ECO:0000256" key="5">
    <source>
        <dbReference type="ARBA" id="ARBA00008276"/>
    </source>
</evidence>
<dbReference type="NCBIfam" id="NF008101">
    <property type="entry name" value="PRK10846.1"/>
    <property type="match status" value="1"/>
</dbReference>
<dbReference type="GO" id="GO:0046656">
    <property type="term" value="P:folic acid biosynthetic process"/>
    <property type="evidence" value="ECO:0007669"/>
    <property type="project" value="UniProtKB-KW"/>
</dbReference>
<comment type="similarity">
    <text evidence="5 23">Belongs to the folylpolyglutamate synthase family.</text>
</comment>
<evidence type="ECO:0000259" key="24">
    <source>
        <dbReference type="Pfam" id="PF02875"/>
    </source>
</evidence>
<dbReference type="InterPro" id="IPR036615">
    <property type="entry name" value="Mur_ligase_C_dom_sf"/>
</dbReference>
<comment type="subunit">
    <text evidence="6">Monomer.</text>
</comment>
<dbReference type="PIRSF" id="PIRSF001563">
    <property type="entry name" value="Folylpolyglu_synth"/>
    <property type="match status" value="1"/>
</dbReference>
<dbReference type="InterPro" id="IPR036565">
    <property type="entry name" value="Mur-like_cat_sf"/>
</dbReference>
<accession>A0A656HG04</accession>
<evidence type="ECO:0000256" key="16">
    <source>
        <dbReference type="ARBA" id="ARBA00030048"/>
    </source>
</evidence>
<dbReference type="EC" id="6.3.2.17" evidence="8"/>
<dbReference type="RefSeq" id="WP_002707901.1">
    <property type="nucleotide sequence ID" value="NZ_JH651384.1"/>
</dbReference>
<dbReference type="GO" id="GO:0046872">
    <property type="term" value="F:metal ion binding"/>
    <property type="evidence" value="ECO:0007669"/>
    <property type="project" value="UniProtKB-KW"/>
</dbReference>
<dbReference type="NCBIfam" id="TIGR01499">
    <property type="entry name" value="folC"/>
    <property type="match status" value="1"/>
</dbReference>
<comment type="catalytic activity">
    <reaction evidence="19">
        <text>(6S)-5,6,7,8-tetrahydrofolyl-(gamma-L-Glu)(n) + L-glutamate + ATP = (6S)-5,6,7,8-tetrahydrofolyl-(gamma-L-Glu)(n+1) + ADP + phosphate + H(+)</text>
        <dbReference type="Rhea" id="RHEA:10580"/>
        <dbReference type="Rhea" id="RHEA-COMP:14738"/>
        <dbReference type="Rhea" id="RHEA-COMP:14740"/>
        <dbReference type="ChEBI" id="CHEBI:15378"/>
        <dbReference type="ChEBI" id="CHEBI:29985"/>
        <dbReference type="ChEBI" id="CHEBI:30616"/>
        <dbReference type="ChEBI" id="CHEBI:43474"/>
        <dbReference type="ChEBI" id="CHEBI:141005"/>
        <dbReference type="ChEBI" id="CHEBI:456216"/>
        <dbReference type="EC" id="6.3.2.17"/>
    </reaction>
</comment>
<evidence type="ECO:0000256" key="10">
    <source>
        <dbReference type="ARBA" id="ARBA00022598"/>
    </source>
</evidence>
<reference evidence="27" key="1">
    <citation type="journal article" date="2011" name="Stand. Genomic Sci.">
        <title>Genome sequence of the filamentous, gliding Thiothrix nivea neotype strain (JP2(T)).</title>
        <authorList>
            <person name="Lapidus A."/>
            <person name="Nolan M."/>
            <person name="Lucas S."/>
            <person name="Glavina Del Rio T."/>
            <person name="Tice H."/>
            <person name="Cheng J.F."/>
            <person name="Tapia R."/>
            <person name="Han C."/>
            <person name="Goodwin L."/>
            <person name="Pitluck S."/>
            <person name="Liolios K."/>
            <person name="Pagani I."/>
            <person name="Ivanova N."/>
            <person name="Huntemann M."/>
            <person name="Mavromatis K."/>
            <person name="Mikhailova N."/>
            <person name="Pati A."/>
            <person name="Chen A."/>
            <person name="Palaniappan K."/>
            <person name="Land M."/>
            <person name="Brambilla E.M."/>
            <person name="Rohde M."/>
            <person name="Abt B."/>
            <person name="Verbarg S."/>
            <person name="Goker M."/>
            <person name="Bristow J."/>
            <person name="Eisen J.A."/>
            <person name="Markowitz V."/>
            <person name="Hugenholtz P."/>
            <person name="Kyrpides N.C."/>
            <person name="Klenk H.P."/>
            <person name="Woyke T."/>
        </authorList>
    </citation>
    <scope>NUCLEOTIDE SEQUENCE [LARGE SCALE GENOMIC DNA]</scope>
    <source>
        <strain evidence="27">ATCC 35100 / DSM 5205 / JP2</strain>
    </source>
</reference>
<evidence type="ECO:0000313" key="26">
    <source>
        <dbReference type="EMBL" id="EIJ33955.1"/>
    </source>
</evidence>
<evidence type="ECO:0000256" key="19">
    <source>
        <dbReference type="ARBA" id="ARBA00047493"/>
    </source>
</evidence>
<dbReference type="InterPro" id="IPR001645">
    <property type="entry name" value="Folylpolyglutamate_synth"/>
</dbReference>
<dbReference type="InterPro" id="IPR013221">
    <property type="entry name" value="Mur_ligase_cen"/>
</dbReference>
<evidence type="ECO:0000256" key="21">
    <source>
        <dbReference type="ARBA" id="ARBA00049035"/>
    </source>
</evidence>
<dbReference type="GO" id="GO:0046654">
    <property type="term" value="P:tetrahydrofolate biosynthetic process"/>
    <property type="evidence" value="ECO:0007669"/>
    <property type="project" value="UniProtKB-UniPathway"/>
</dbReference>
<dbReference type="Pfam" id="PF02875">
    <property type="entry name" value="Mur_ligase_C"/>
    <property type="match status" value="1"/>
</dbReference>
<keyword evidence="27" id="KW-1185">Reference proteome</keyword>
<evidence type="ECO:0000256" key="3">
    <source>
        <dbReference type="ARBA" id="ARBA00004799"/>
    </source>
</evidence>
<dbReference type="GO" id="GO:0005524">
    <property type="term" value="F:ATP binding"/>
    <property type="evidence" value="ECO:0007669"/>
    <property type="project" value="UniProtKB-KW"/>
</dbReference>
<dbReference type="GO" id="GO:0008841">
    <property type="term" value="F:dihydrofolate synthase activity"/>
    <property type="evidence" value="ECO:0007669"/>
    <property type="project" value="UniProtKB-EC"/>
</dbReference>
<evidence type="ECO:0000256" key="15">
    <source>
        <dbReference type="ARBA" id="ARBA00022909"/>
    </source>
</evidence>
<evidence type="ECO:0000256" key="23">
    <source>
        <dbReference type="PIRNR" id="PIRNR001563"/>
    </source>
</evidence>
<evidence type="ECO:0000256" key="8">
    <source>
        <dbReference type="ARBA" id="ARBA00013025"/>
    </source>
</evidence>
<gene>
    <name evidence="26" type="ORF">Thini_1343</name>
</gene>
<dbReference type="AlphaFoldDB" id="A0A656HG04"/>
<protein>
    <recommendedName>
        <fullName evidence="9">Dihydrofolate synthase/folylpolyglutamate synthase</fullName>
        <ecNumber evidence="7">6.3.2.12</ecNumber>
        <ecNumber evidence="8">6.3.2.17</ecNumber>
    </recommendedName>
    <alternativeName>
        <fullName evidence="18">Folylpoly-gamma-glutamate synthetase-dihydrofolate synthetase</fullName>
    </alternativeName>
    <alternativeName>
        <fullName evidence="16">Folylpolyglutamate synthetase</fullName>
    </alternativeName>
    <alternativeName>
        <fullName evidence="17">Tetrahydrofolylpolyglutamate synthase</fullName>
    </alternativeName>
</protein>
<keyword evidence="12 23" id="KW-0547">Nucleotide-binding</keyword>
<evidence type="ECO:0000313" key="27">
    <source>
        <dbReference type="Proteomes" id="UP000005317"/>
    </source>
</evidence>
<evidence type="ECO:0000256" key="2">
    <source>
        <dbReference type="ARBA" id="ARBA00002714"/>
    </source>
</evidence>
<proteinExistence type="inferred from homology"/>
<dbReference type="EMBL" id="JH651384">
    <property type="protein sequence ID" value="EIJ33955.1"/>
    <property type="molecule type" value="Genomic_DNA"/>
</dbReference>
<evidence type="ECO:0000256" key="11">
    <source>
        <dbReference type="ARBA" id="ARBA00022723"/>
    </source>
</evidence>
<evidence type="ECO:0000256" key="12">
    <source>
        <dbReference type="ARBA" id="ARBA00022741"/>
    </source>
</evidence>
<keyword evidence="15" id="KW-0289">Folate biosynthesis</keyword>
<evidence type="ECO:0000256" key="18">
    <source>
        <dbReference type="ARBA" id="ARBA00032510"/>
    </source>
</evidence>
<dbReference type="FunFam" id="3.40.1190.10:FF:000004">
    <property type="entry name" value="Dihydrofolate synthase/folylpolyglutamate synthase"/>
    <property type="match status" value="1"/>
</dbReference>
<comment type="cofactor">
    <cofactor evidence="1">
        <name>Mg(2+)</name>
        <dbReference type="ChEBI" id="CHEBI:18420"/>
    </cofactor>
</comment>
<sequence>MKTLDDWLRWQENLFLSAIKLGLERIRLVAGRMGLLQLPVPVITVGGTNGKGSTCAMLTQILRQQGYKVGTYTSPHLLRYNERIAINGEPVMDAAICAAFKTIDKARGKTDLTYFEFGTLAAVWCFLQENVDVMVLEVGLGGRLDACNLWDADVAIITGIGIDHVDWLGDNREDIGKEKAGIMRAGKPVVCGDPQPPASIASEAARVGAKLLQYGRDFSTEGVPAPALRGEVQVRNAACVITALQQLAGRLPVSGEVVTSGLAAVTLTGRMQHVHEQPELILDVAHNPQAAMELASWLKKNGVKGKTFAIFSILADKDLAGVVTAMAECVDAWWLVSLPTGRATEIKALETAMRAAGVETPIHVCPDFQSAWEPLRLSAGKQDRVVAFGSFLVVSGMLELLPHHRADQASSSHNI</sequence>
<keyword evidence="14" id="KW-0460">Magnesium</keyword>
<comment type="catalytic activity">
    <reaction evidence="21">
        <text>(6R)-5,10-methylenetetrahydrofolyl-(gamma-L-Glu)(n) + L-glutamate + ATP = (6R)-5,10-methylenetetrahydrofolyl-(gamma-L-Glu)(n+1) + ADP + phosphate + H(+)</text>
        <dbReference type="Rhea" id="RHEA:51912"/>
        <dbReference type="Rhea" id="RHEA-COMP:13257"/>
        <dbReference type="Rhea" id="RHEA-COMP:13258"/>
        <dbReference type="ChEBI" id="CHEBI:15378"/>
        <dbReference type="ChEBI" id="CHEBI:29985"/>
        <dbReference type="ChEBI" id="CHEBI:30616"/>
        <dbReference type="ChEBI" id="CHEBI:43474"/>
        <dbReference type="ChEBI" id="CHEBI:136572"/>
        <dbReference type="ChEBI" id="CHEBI:456216"/>
        <dbReference type="EC" id="6.3.2.17"/>
    </reaction>
</comment>
<dbReference type="OrthoDB" id="9809356at2"/>
<dbReference type="Gene3D" id="3.90.190.20">
    <property type="entry name" value="Mur ligase, C-terminal domain"/>
    <property type="match status" value="1"/>
</dbReference>
<evidence type="ECO:0000256" key="22">
    <source>
        <dbReference type="ARBA" id="ARBA00049161"/>
    </source>
</evidence>
<dbReference type="GO" id="GO:0004326">
    <property type="term" value="F:tetrahydrofolylpolyglutamate synthase activity"/>
    <property type="evidence" value="ECO:0007669"/>
    <property type="project" value="UniProtKB-EC"/>
</dbReference>
<evidence type="ECO:0000256" key="9">
    <source>
        <dbReference type="ARBA" id="ARBA00019357"/>
    </source>
</evidence>
<evidence type="ECO:0000256" key="14">
    <source>
        <dbReference type="ARBA" id="ARBA00022842"/>
    </source>
</evidence>
<evidence type="ECO:0000256" key="17">
    <source>
        <dbReference type="ARBA" id="ARBA00030592"/>
    </source>
</evidence>
<feature type="domain" description="Mur ligase C-terminal" evidence="24">
    <location>
        <begin position="269"/>
        <end position="391"/>
    </location>
</feature>
<evidence type="ECO:0000256" key="1">
    <source>
        <dbReference type="ARBA" id="ARBA00001946"/>
    </source>
</evidence>
<dbReference type="Proteomes" id="UP000005317">
    <property type="component" value="Unassembled WGS sequence"/>
</dbReference>
<dbReference type="InterPro" id="IPR004101">
    <property type="entry name" value="Mur_ligase_C"/>
</dbReference>
<comment type="function">
    <text evidence="2">Functions in two distinct reactions of the de novo folate biosynthetic pathway. Catalyzes the addition of a glutamate residue to dihydropteroate (7,8-dihydropteroate or H2Pte) to form dihydrofolate (7,8-dihydrofolate monoglutamate or H2Pte-Glu). Also catalyzes successive additions of L-glutamate to tetrahydrofolate or 10-formyltetrahydrofolate or 5,10-methylenetetrahydrofolate, leading to folylpolyglutamate derivatives.</text>
</comment>
<name>A0A656HG04_THINJ</name>
<dbReference type="SUPFAM" id="SSF53244">
    <property type="entry name" value="MurD-like peptide ligases, peptide-binding domain"/>
    <property type="match status" value="1"/>
</dbReference>
<evidence type="ECO:0000256" key="20">
    <source>
        <dbReference type="ARBA" id="ARBA00047808"/>
    </source>
</evidence>
<comment type="catalytic activity">
    <reaction evidence="20">
        <text>10-formyltetrahydrofolyl-(gamma-L-Glu)(n) + L-glutamate + ATP = 10-formyltetrahydrofolyl-(gamma-L-Glu)(n+1) + ADP + phosphate + H(+)</text>
        <dbReference type="Rhea" id="RHEA:51904"/>
        <dbReference type="Rhea" id="RHEA-COMP:13088"/>
        <dbReference type="Rhea" id="RHEA-COMP:14300"/>
        <dbReference type="ChEBI" id="CHEBI:15378"/>
        <dbReference type="ChEBI" id="CHEBI:29985"/>
        <dbReference type="ChEBI" id="CHEBI:30616"/>
        <dbReference type="ChEBI" id="CHEBI:43474"/>
        <dbReference type="ChEBI" id="CHEBI:134413"/>
        <dbReference type="ChEBI" id="CHEBI:456216"/>
        <dbReference type="EC" id="6.3.2.17"/>
    </reaction>
</comment>
<dbReference type="PROSITE" id="PS01011">
    <property type="entry name" value="FOLYLPOLYGLU_SYNT_1"/>
    <property type="match status" value="1"/>
</dbReference>
<evidence type="ECO:0000256" key="6">
    <source>
        <dbReference type="ARBA" id="ARBA00011245"/>
    </source>
</evidence>
<dbReference type="Gene3D" id="3.40.1190.10">
    <property type="entry name" value="Mur-like, catalytic domain"/>
    <property type="match status" value="1"/>
</dbReference>
<dbReference type="GO" id="GO:0005737">
    <property type="term" value="C:cytoplasm"/>
    <property type="evidence" value="ECO:0007669"/>
    <property type="project" value="TreeGrafter"/>
</dbReference>
<dbReference type="SUPFAM" id="SSF53623">
    <property type="entry name" value="MurD-like peptide ligases, catalytic domain"/>
    <property type="match status" value="1"/>
</dbReference>
<keyword evidence="11" id="KW-0479">Metal-binding</keyword>
<organism evidence="26 27">
    <name type="scientific">Thiothrix nivea (strain ATCC 35100 / DSM 5205 / JP2)</name>
    <dbReference type="NCBI Taxonomy" id="870187"/>
    <lineage>
        <taxon>Bacteria</taxon>
        <taxon>Pseudomonadati</taxon>
        <taxon>Pseudomonadota</taxon>
        <taxon>Gammaproteobacteria</taxon>
        <taxon>Thiotrichales</taxon>
        <taxon>Thiotrichaceae</taxon>
        <taxon>Thiothrix</taxon>
    </lineage>
</organism>
<comment type="pathway">
    <text evidence="3">Cofactor biosynthesis; tetrahydrofolate biosynthesis; 7,8-dihydrofolate from 2-amino-4-hydroxy-6-hydroxymethyl-7,8-dihydropteridine diphosphate and 4-aminobenzoate: step 2/2.</text>
</comment>
<evidence type="ECO:0000256" key="13">
    <source>
        <dbReference type="ARBA" id="ARBA00022840"/>
    </source>
</evidence>
<dbReference type="PANTHER" id="PTHR11136:SF0">
    <property type="entry name" value="DIHYDROFOLATE SYNTHETASE-RELATED"/>
    <property type="match status" value="1"/>
</dbReference>
<evidence type="ECO:0000256" key="4">
    <source>
        <dbReference type="ARBA" id="ARBA00005150"/>
    </source>
</evidence>
<dbReference type="EC" id="6.3.2.12" evidence="7"/>
<dbReference type="Pfam" id="PF08245">
    <property type="entry name" value="Mur_ligase_M"/>
    <property type="match status" value="1"/>
</dbReference>
<keyword evidence="13 23" id="KW-0067">ATP-binding</keyword>
<evidence type="ECO:0000259" key="25">
    <source>
        <dbReference type="Pfam" id="PF08245"/>
    </source>
</evidence>
<dbReference type="PANTHER" id="PTHR11136">
    <property type="entry name" value="FOLYLPOLYGLUTAMATE SYNTHASE-RELATED"/>
    <property type="match status" value="1"/>
</dbReference>
<dbReference type="InterPro" id="IPR018109">
    <property type="entry name" value="Folylpolyglutamate_synth_CS"/>
</dbReference>
<keyword evidence="10 23" id="KW-0436">Ligase</keyword>
<comment type="catalytic activity">
    <reaction evidence="22">
        <text>7,8-dihydropteroate + L-glutamate + ATP = 7,8-dihydrofolate + ADP + phosphate + H(+)</text>
        <dbReference type="Rhea" id="RHEA:23584"/>
        <dbReference type="ChEBI" id="CHEBI:15378"/>
        <dbReference type="ChEBI" id="CHEBI:17839"/>
        <dbReference type="ChEBI" id="CHEBI:29985"/>
        <dbReference type="ChEBI" id="CHEBI:30616"/>
        <dbReference type="ChEBI" id="CHEBI:43474"/>
        <dbReference type="ChEBI" id="CHEBI:57451"/>
        <dbReference type="ChEBI" id="CHEBI:456216"/>
        <dbReference type="EC" id="6.3.2.12"/>
    </reaction>
</comment>
<comment type="pathway">
    <text evidence="4">Cofactor biosynthesis; tetrahydrofolylpolyglutamate biosynthesis.</text>
</comment>
<evidence type="ECO:0000256" key="7">
    <source>
        <dbReference type="ARBA" id="ARBA00013023"/>
    </source>
</evidence>
<dbReference type="UniPathway" id="UPA00077">
    <property type="reaction ID" value="UER00157"/>
</dbReference>
<feature type="domain" description="Mur ligase central" evidence="25">
    <location>
        <begin position="45"/>
        <end position="216"/>
    </location>
</feature>